<comment type="caution">
    <text evidence="13">The sequence shown here is derived from an EMBL/GenBank/DDBJ whole genome shotgun (WGS) entry which is preliminary data.</text>
</comment>
<dbReference type="SUPFAM" id="SSF51735">
    <property type="entry name" value="NAD(P)-binding Rossmann-fold domains"/>
    <property type="match status" value="2"/>
</dbReference>
<dbReference type="InterPro" id="IPR001227">
    <property type="entry name" value="Ac_transferase_dom_sf"/>
</dbReference>
<evidence type="ECO:0000256" key="7">
    <source>
        <dbReference type="ARBA" id="ARBA00023268"/>
    </source>
</evidence>
<dbReference type="InterPro" id="IPR014030">
    <property type="entry name" value="Ketoacyl_synth_N"/>
</dbReference>
<dbReference type="Gene3D" id="3.10.129.110">
    <property type="entry name" value="Polyketide synthase dehydratase"/>
    <property type="match status" value="1"/>
</dbReference>
<dbReference type="SMART" id="SM00822">
    <property type="entry name" value="PKS_KR"/>
    <property type="match status" value="1"/>
</dbReference>
<dbReference type="Pfam" id="PF08659">
    <property type="entry name" value="KR"/>
    <property type="match status" value="1"/>
</dbReference>
<dbReference type="InterPro" id="IPR020807">
    <property type="entry name" value="PKS_DH"/>
</dbReference>
<dbReference type="SUPFAM" id="SSF55048">
    <property type="entry name" value="Probable ACP-binding domain of malonyl-CoA ACP transacylase"/>
    <property type="match status" value="1"/>
</dbReference>
<dbReference type="Pfam" id="PF16197">
    <property type="entry name" value="KAsynt_C_assoc"/>
    <property type="match status" value="1"/>
</dbReference>
<dbReference type="SUPFAM" id="SSF101173">
    <property type="entry name" value="Docking domain B of the erythromycin polyketide synthase (DEBS)"/>
    <property type="match status" value="1"/>
</dbReference>
<dbReference type="InterPro" id="IPR001031">
    <property type="entry name" value="Thioesterase"/>
</dbReference>
<dbReference type="InterPro" id="IPR009081">
    <property type="entry name" value="PP-bd_ACP"/>
</dbReference>
<dbReference type="Pfam" id="PF02801">
    <property type="entry name" value="Ketoacyl-synt_C"/>
    <property type="match status" value="1"/>
</dbReference>
<feature type="domain" description="PKS/mFAS DH" evidence="12">
    <location>
        <begin position="897"/>
        <end position="1165"/>
    </location>
</feature>
<dbReference type="PROSITE" id="PS52019">
    <property type="entry name" value="PKS_MFAS_DH"/>
    <property type="match status" value="1"/>
</dbReference>
<dbReference type="Proteomes" id="UP001595696">
    <property type="component" value="Unassembled WGS sequence"/>
</dbReference>
<evidence type="ECO:0000256" key="2">
    <source>
        <dbReference type="ARBA" id="ARBA00004792"/>
    </source>
</evidence>
<evidence type="ECO:0000313" key="13">
    <source>
        <dbReference type="EMBL" id="MFC3964146.1"/>
    </source>
</evidence>
<feature type="active site" description="Proton acceptor; for dehydratase activity" evidence="9">
    <location>
        <position position="929"/>
    </location>
</feature>
<dbReference type="Pfam" id="PF00109">
    <property type="entry name" value="ketoacyl-synt"/>
    <property type="match status" value="1"/>
</dbReference>
<dbReference type="Pfam" id="PF00550">
    <property type="entry name" value="PP-binding"/>
    <property type="match status" value="1"/>
</dbReference>
<evidence type="ECO:0000256" key="6">
    <source>
        <dbReference type="ARBA" id="ARBA00023194"/>
    </source>
</evidence>
<feature type="region of interest" description="C-terminal hotdog fold" evidence="9">
    <location>
        <begin position="1028"/>
        <end position="1165"/>
    </location>
</feature>
<keyword evidence="6" id="KW-0045">Antibiotic biosynthesis</keyword>
<dbReference type="InterPro" id="IPR014031">
    <property type="entry name" value="Ketoacyl_synth_C"/>
</dbReference>
<accession>A0ABV8DX80</accession>
<dbReference type="InterPro" id="IPR020806">
    <property type="entry name" value="PKS_PP-bd"/>
</dbReference>
<dbReference type="SMART" id="SM00823">
    <property type="entry name" value="PKS_PP"/>
    <property type="match status" value="1"/>
</dbReference>
<dbReference type="Gene3D" id="3.40.50.1820">
    <property type="entry name" value="alpha/beta hydrolase"/>
    <property type="match status" value="1"/>
</dbReference>
<dbReference type="InterPro" id="IPR042104">
    <property type="entry name" value="PKS_dehydratase_sf"/>
</dbReference>
<keyword evidence="5" id="KW-0808">Transferase</keyword>
<dbReference type="InterPro" id="IPR050091">
    <property type="entry name" value="PKS_NRPS_Biosynth_Enz"/>
</dbReference>
<comment type="pathway">
    <text evidence="2">Antibiotic biosynthesis.</text>
</comment>
<dbReference type="PROSITE" id="PS50075">
    <property type="entry name" value="CARRIER"/>
    <property type="match status" value="1"/>
</dbReference>
<reference evidence="14" key="1">
    <citation type="journal article" date="2019" name="Int. J. Syst. Evol. Microbiol.">
        <title>The Global Catalogue of Microorganisms (GCM) 10K type strain sequencing project: providing services to taxonomists for standard genome sequencing and annotation.</title>
        <authorList>
            <consortium name="The Broad Institute Genomics Platform"/>
            <consortium name="The Broad Institute Genome Sequencing Center for Infectious Disease"/>
            <person name="Wu L."/>
            <person name="Ma J."/>
        </authorList>
    </citation>
    <scope>NUCLEOTIDE SEQUENCE [LARGE SCALE GENOMIC DNA]</scope>
    <source>
        <strain evidence="14">CGMCC 4.7330</strain>
    </source>
</reference>
<dbReference type="InterPro" id="IPR057326">
    <property type="entry name" value="KR_dom"/>
</dbReference>
<dbReference type="Pfam" id="PF00975">
    <property type="entry name" value="Thioesterase"/>
    <property type="match status" value="1"/>
</dbReference>
<protein>
    <submittedName>
        <fullName evidence="13">Type I polyketide synthase</fullName>
    </submittedName>
</protein>
<sequence length="2013" mass="209759">MTEDRLRDYLKRATTNLIEARRRITELEDRAKEPLAVVGIGCRFPGGVAAPDELWRLVADGGDGIAEFPADRGWDATALYDPDPENPGTSYTRAGGFLRDAGLFDAGFFGISPREALAMDPQQRLLLESSWEALEHAGIDPRSLKGSDTGVFAGTNGQDYGVVAQFALDDAGGYLLTGNAASVLSGRVAYVLGLEGPAVTLDTACSSSLVAIHLAAQALRRGECALALAAGVTVMATPTSFVEFSRQRGLAADGRCKAFANAADGTGWGEGVGVVVLERLSDAQAKGHRVLAVLRGSAVNQDGASNGLTAPNGPAQQRVIRQALADSGLTTADIDVVEAHGTGTSLGDPIEAQALLATYGQNRAAPLWLGSIKSNIGHTQAAAGVAGVIKMVMALRHGVLPATLHVDEPTPHVDWSAGAVELLTTAREWPDAERPRRAAVSSFGISGTNAHVILEQAPEVAAPEPAETRGPVAWVVSGRGADAVAAQAGRLAAWLRERPERTPAEVAGSLVATRALFENRAVVVGDERDELLAGLDALARGVPHPDVVTGTARPPSGVVFVFPGQGGQWAGMGRELLASSPVFADRLDECAVALSPHVSWSVRDALGDEEALARVDVVQPVLWAVMVSLAAVWESLGVEPAAVIGHSQGEIAAAVVAGALSLEDGARVVALRSAALRSLSGSGTMLSVGAPVEERPGISIAAVNGPDSVVLSGTTEALREFAAELDADVRTRWLPVDYASHSPAVEILREELTRTLSGIRPGPSRVPLYSTVTAAVLDTTAMDATYWYENLRSTVDLHGAVTAAQADGLTRLVEVSPHPVLPGTVTVGTLRRDQPERRQLLLAAAELFVTGTPVDWPRTGGRIPLPTYAFRHDRYWLEPGVIGTADVTGLGLDPVDHPLLGAALDVADADTVVLTGRIGTPTHPWVADHVVLGSVLLPGTAFVDLAVCAADRAGCGRVDELIVHTPLVLGAAVASLQVVLSGTGEVRTIEIYSRPHDTDQPWTRHATGTLTAGAPAPPPSRDWLPAAAVPVEIDGHYDDLAASGFGYGPTFRGLRAVWQHGDDIYAEVTLPGTAESAGFGLHPALLDAALHAVAVARRDDAPAQGMLPFSWAGVTLHATGATTLRVRLRPDGGNGLALTAVDLTGAPVITIASLTLRPAPAGGIGPAEQPAHRHLFTLDWIPVDTAPAAAEPATWALLDTGTLCDQRGIRSLIRGATLRGVDIEVLADLEHIDEAGQRPDTVVVPVAVAGGAAGRAAAAVRTVLTLVQRYLAAPALGSARFVLVTGGAVSVGADDPVTDVSGSAVLGLLRTAQSENPDRFVLADLDTGALESGALLDVVRGTEPQLAVRGDRHYAPRVHRLAARSGERRPAPGTVLITGGTGVLGSAVARHSAAAGAARLVLLSRRGLDAAGARELRDDLRAAGAEVEITACDITDRAALAGVVADIPATHPLVAVVHAAGALDDGVIESLTPERVDTVFGPKAHGAWHLHELTAELPLTDFVLFSSASATFGNAGQGNYAAANAYLDGLAGHRRALGLPAVSLGWGLWAERSEMTGGLAAGARGRLHDAGSAALSTESGLALFDIATGAGPACVLPVPLDPRALRAQAAGGVVHPLLRDLVELRSRRVAVNEIDTAGALAALPAPERASAIEEFVIATAAAVLGHRGPETVGPDRNFLELGFDSLTAVDLRNRLGHATGLRLPASVVFEFATPAELAARLTTLLAETAAPAPAPTAAGVDIKSLFALTCARGRHDRALDMLMTVGDLLPSLDDADDAEPQEPVWLARGADTPRLICFPAFGAMSGPHEYARFAAHFAGNRDVAAVRYPGFAGEPRTPRSVAVLADVLAATIAKHLADRPFALLGHSAGGMVAHATAERLETMGLEPACLFLMDVFLPRRGEILAVGAPMMDNFLARDGGAVPITDRTLLAMGRYFRIFGDWEPAPTTSPAIFVRAADPLSEQDAAREWRPVWPHDHTVLDVHGNHFSMMEEYAPRTAAALDEHLRSSSIIDR</sequence>
<evidence type="ECO:0000256" key="8">
    <source>
        <dbReference type="ARBA" id="ARBA00023315"/>
    </source>
</evidence>
<dbReference type="SUPFAM" id="SSF53474">
    <property type="entry name" value="alpha/beta-Hydrolases"/>
    <property type="match status" value="1"/>
</dbReference>
<dbReference type="SMART" id="SM00827">
    <property type="entry name" value="PKS_AT"/>
    <property type="match status" value="1"/>
</dbReference>
<dbReference type="SUPFAM" id="SSF52151">
    <property type="entry name" value="FabD/lysophospholipase-like"/>
    <property type="match status" value="1"/>
</dbReference>
<dbReference type="PANTHER" id="PTHR43775">
    <property type="entry name" value="FATTY ACID SYNTHASE"/>
    <property type="match status" value="1"/>
</dbReference>
<dbReference type="InterPro" id="IPR032821">
    <property type="entry name" value="PKS_assoc"/>
</dbReference>
<evidence type="ECO:0000256" key="9">
    <source>
        <dbReference type="PROSITE-ProRule" id="PRU01363"/>
    </source>
</evidence>
<keyword evidence="4" id="KW-0597">Phosphoprotein</keyword>
<feature type="domain" description="Carrier" evidence="10">
    <location>
        <begin position="1650"/>
        <end position="1725"/>
    </location>
</feature>
<dbReference type="Pfam" id="PF21089">
    <property type="entry name" value="PKS_DH_N"/>
    <property type="match status" value="1"/>
</dbReference>
<dbReference type="InterPro" id="IPR015083">
    <property type="entry name" value="NorB/c/GfsB-D-like_docking"/>
</dbReference>
<dbReference type="CDD" id="cd00833">
    <property type="entry name" value="PKS"/>
    <property type="match status" value="1"/>
</dbReference>
<dbReference type="SUPFAM" id="SSF53901">
    <property type="entry name" value="Thiolase-like"/>
    <property type="match status" value="1"/>
</dbReference>
<organism evidence="13 14">
    <name type="scientific">Nocardia jiangsuensis</name>
    <dbReference type="NCBI Taxonomy" id="1691563"/>
    <lineage>
        <taxon>Bacteria</taxon>
        <taxon>Bacillati</taxon>
        <taxon>Actinomycetota</taxon>
        <taxon>Actinomycetes</taxon>
        <taxon>Mycobacteriales</taxon>
        <taxon>Nocardiaceae</taxon>
        <taxon>Nocardia</taxon>
    </lineage>
</organism>
<feature type="active site" description="Proton donor; for dehydratase activity" evidence="9">
    <location>
        <position position="1087"/>
    </location>
</feature>
<comment type="cofactor">
    <cofactor evidence="1">
        <name>pantetheine 4'-phosphate</name>
        <dbReference type="ChEBI" id="CHEBI:47942"/>
    </cofactor>
</comment>
<dbReference type="InterPro" id="IPR014043">
    <property type="entry name" value="Acyl_transferase_dom"/>
</dbReference>
<proteinExistence type="predicted"/>
<dbReference type="SMART" id="SM00825">
    <property type="entry name" value="PKS_KS"/>
    <property type="match status" value="1"/>
</dbReference>
<name>A0ABV8DX80_9NOCA</name>
<dbReference type="InterPro" id="IPR036291">
    <property type="entry name" value="NAD(P)-bd_dom_sf"/>
</dbReference>
<dbReference type="Pfam" id="PF00698">
    <property type="entry name" value="Acyl_transf_1"/>
    <property type="match status" value="1"/>
</dbReference>
<dbReference type="SMART" id="SM00826">
    <property type="entry name" value="PKS_DH"/>
    <property type="match status" value="1"/>
</dbReference>
<dbReference type="InterPro" id="IPR049552">
    <property type="entry name" value="PKS_DH_N"/>
</dbReference>
<dbReference type="InterPro" id="IPR020802">
    <property type="entry name" value="TesA-like"/>
</dbReference>
<dbReference type="PANTHER" id="PTHR43775:SF51">
    <property type="entry name" value="INACTIVE PHENOLPHTHIOCEROL SYNTHESIS POLYKETIDE SYNTHASE TYPE I PKS1-RELATED"/>
    <property type="match status" value="1"/>
</dbReference>
<dbReference type="InterPro" id="IPR006162">
    <property type="entry name" value="Ppantetheine_attach_site"/>
</dbReference>
<dbReference type="Gene3D" id="3.40.366.10">
    <property type="entry name" value="Malonyl-Coenzyme A Acyl Carrier Protein, domain 2"/>
    <property type="match status" value="1"/>
</dbReference>
<evidence type="ECO:0000259" key="11">
    <source>
        <dbReference type="PROSITE" id="PS52004"/>
    </source>
</evidence>
<feature type="region of interest" description="N-terminal hotdog fold" evidence="9">
    <location>
        <begin position="897"/>
        <end position="1017"/>
    </location>
</feature>
<dbReference type="Gene3D" id="3.40.50.720">
    <property type="entry name" value="NAD(P)-binding Rossmann-like Domain"/>
    <property type="match status" value="1"/>
</dbReference>
<dbReference type="Gene3D" id="3.30.70.3290">
    <property type="match status" value="1"/>
</dbReference>
<dbReference type="InterPro" id="IPR036736">
    <property type="entry name" value="ACP-like_sf"/>
</dbReference>
<evidence type="ECO:0000256" key="3">
    <source>
        <dbReference type="ARBA" id="ARBA00022450"/>
    </source>
</evidence>
<dbReference type="InterPro" id="IPR049551">
    <property type="entry name" value="PKS_DH_C"/>
</dbReference>
<dbReference type="EMBL" id="JBHSAX010000016">
    <property type="protein sequence ID" value="MFC3964146.1"/>
    <property type="molecule type" value="Genomic_DNA"/>
</dbReference>
<dbReference type="PROSITE" id="PS00012">
    <property type="entry name" value="PHOSPHOPANTETHEINE"/>
    <property type="match status" value="1"/>
</dbReference>
<dbReference type="InterPro" id="IPR016039">
    <property type="entry name" value="Thiolase-like"/>
</dbReference>
<dbReference type="Pfam" id="PF22953">
    <property type="entry name" value="SpnB_Rossmann"/>
    <property type="match status" value="1"/>
</dbReference>
<dbReference type="InterPro" id="IPR055123">
    <property type="entry name" value="SpnB-like_Rossmann"/>
</dbReference>
<dbReference type="PROSITE" id="PS00606">
    <property type="entry name" value="KS3_1"/>
    <property type="match status" value="1"/>
</dbReference>
<feature type="domain" description="Ketosynthase family 3 (KS3)" evidence="11">
    <location>
        <begin position="32"/>
        <end position="456"/>
    </location>
</feature>
<evidence type="ECO:0000256" key="4">
    <source>
        <dbReference type="ARBA" id="ARBA00022553"/>
    </source>
</evidence>
<dbReference type="PROSITE" id="PS52004">
    <property type="entry name" value="KS3_2"/>
    <property type="match status" value="1"/>
</dbReference>
<dbReference type="Pfam" id="PF08990">
    <property type="entry name" value="Docking"/>
    <property type="match status" value="1"/>
</dbReference>
<evidence type="ECO:0000256" key="5">
    <source>
        <dbReference type="ARBA" id="ARBA00022679"/>
    </source>
</evidence>
<evidence type="ECO:0000313" key="14">
    <source>
        <dbReference type="Proteomes" id="UP001595696"/>
    </source>
</evidence>
<dbReference type="InterPro" id="IPR013968">
    <property type="entry name" value="PKS_KR"/>
</dbReference>
<dbReference type="Pfam" id="PF14765">
    <property type="entry name" value="PS-DH"/>
    <property type="match status" value="1"/>
</dbReference>
<dbReference type="InterPro" id="IPR049900">
    <property type="entry name" value="PKS_mFAS_DH"/>
</dbReference>
<evidence type="ECO:0000256" key="1">
    <source>
        <dbReference type="ARBA" id="ARBA00001957"/>
    </source>
</evidence>
<dbReference type="InterPro" id="IPR029058">
    <property type="entry name" value="AB_hydrolase_fold"/>
</dbReference>
<dbReference type="InterPro" id="IPR016036">
    <property type="entry name" value="Malonyl_transacylase_ACP-bd"/>
</dbReference>
<dbReference type="RefSeq" id="WP_378613922.1">
    <property type="nucleotide sequence ID" value="NZ_JBHSAX010000016.1"/>
</dbReference>
<dbReference type="InterPro" id="IPR020841">
    <property type="entry name" value="PKS_Beta-ketoAc_synthase_dom"/>
</dbReference>
<keyword evidence="7" id="KW-0511">Multifunctional enzyme</keyword>
<keyword evidence="8" id="KW-0012">Acyltransferase</keyword>
<dbReference type="CDD" id="cd08956">
    <property type="entry name" value="KR_3_FAS_SDR_x"/>
    <property type="match status" value="1"/>
</dbReference>
<dbReference type="Gene3D" id="1.10.1200.10">
    <property type="entry name" value="ACP-like"/>
    <property type="match status" value="1"/>
</dbReference>
<evidence type="ECO:0000259" key="12">
    <source>
        <dbReference type="PROSITE" id="PS52019"/>
    </source>
</evidence>
<keyword evidence="14" id="KW-1185">Reference proteome</keyword>
<gene>
    <name evidence="13" type="ORF">ACFO0B_19345</name>
</gene>
<dbReference type="InterPro" id="IPR016035">
    <property type="entry name" value="Acyl_Trfase/lysoPLipase"/>
</dbReference>
<dbReference type="InterPro" id="IPR018201">
    <property type="entry name" value="Ketoacyl_synth_AS"/>
</dbReference>
<dbReference type="SUPFAM" id="SSF47336">
    <property type="entry name" value="ACP-like"/>
    <property type="match status" value="1"/>
</dbReference>
<dbReference type="Gene3D" id="3.40.47.10">
    <property type="match status" value="1"/>
</dbReference>
<keyword evidence="3" id="KW-0596">Phosphopantetheine</keyword>
<dbReference type="SMART" id="SM01294">
    <property type="entry name" value="PKS_PP_betabranch"/>
    <property type="match status" value="1"/>
</dbReference>
<dbReference type="InterPro" id="IPR036299">
    <property type="entry name" value="Polyketide_synth_docking_sf"/>
</dbReference>
<dbReference type="SMART" id="SM00824">
    <property type="entry name" value="PKS_TE"/>
    <property type="match status" value="1"/>
</dbReference>
<evidence type="ECO:0000259" key="10">
    <source>
        <dbReference type="PROSITE" id="PS50075"/>
    </source>
</evidence>